<protein>
    <submittedName>
        <fullName evidence="2">Uncharacterized protein</fullName>
    </submittedName>
</protein>
<dbReference type="AlphaFoldDB" id="A0A8C2JU75"/>
<evidence type="ECO:0000313" key="2">
    <source>
        <dbReference type="Ensembl" id="ENSCCRP00020100431.1"/>
    </source>
</evidence>
<name>A0A8C2JU75_CYPCA</name>
<evidence type="ECO:0000256" key="1">
    <source>
        <dbReference type="SAM" id="MobiDB-lite"/>
    </source>
</evidence>
<evidence type="ECO:0000313" key="3">
    <source>
        <dbReference type="Proteomes" id="UP000694701"/>
    </source>
</evidence>
<feature type="region of interest" description="Disordered" evidence="1">
    <location>
        <begin position="48"/>
        <end position="67"/>
    </location>
</feature>
<reference evidence="2" key="1">
    <citation type="submission" date="2025-08" db="UniProtKB">
        <authorList>
            <consortium name="Ensembl"/>
        </authorList>
    </citation>
    <scope>IDENTIFICATION</scope>
</reference>
<sequence>MCKSAIMLIKGSYIEESEFQDDVLVYNLIVQKDVRDDRRMKNGLNKTTQNQHINNNQTHTNHTLNHNNIKSDGEHPESKLIVNGCFDSELEGDAAHLDHNCYKSETAEAAVDDFISQCLELIRDLGGEEDAGVGDEEQWDEEEEEELDFNCFCEDCEGEDDDADEELNTAECRKDRISFTGQS</sequence>
<dbReference type="Ensembl" id="ENSCCRT00020109801.1">
    <property type="protein sequence ID" value="ENSCCRP00020100431.1"/>
    <property type="gene ID" value="ENSCCRG00020046136.1"/>
</dbReference>
<accession>A0A8C2JU75</accession>
<organism evidence="2 3">
    <name type="scientific">Cyprinus carpio</name>
    <name type="common">Common carp</name>
    <dbReference type="NCBI Taxonomy" id="7962"/>
    <lineage>
        <taxon>Eukaryota</taxon>
        <taxon>Metazoa</taxon>
        <taxon>Chordata</taxon>
        <taxon>Craniata</taxon>
        <taxon>Vertebrata</taxon>
        <taxon>Euteleostomi</taxon>
        <taxon>Actinopterygii</taxon>
        <taxon>Neopterygii</taxon>
        <taxon>Teleostei</taxon>
        <taxon>Ostariophysi</taxon>
        <taxon>Cypriniformes</taxon>
        <taxon>Cyprinidae</taxon>
        <taxon>Cyprininae</taxon>
        <taxon>Cyprinus</taxon>
    </lineage>
</organism>
<dbReference type="Proteomes" id="UP000694701">
    <property type="component" value="Unplaced"/>
</dbReference>
<proteinExistence type="predicted"/>